<evidence type="ECO:0000256" key="3">
    <source>
        <dbReference type="ARBA" id="ARBA00022989"/>
    </source>
</evidence>
<name>A0A9D2EHQ0_9MICO</name>
<feature type="region of interest" description="Disordered" evidence="5">
    <location>
        <begin position="227"/>
        <end position="251"/>
    </location>
</feature>
<dbReference type="InterPro" id="IPR010432">
    <property type="entry name" value="RDD"/>
</dbReference>
<proteinExistence type="predicted"/>
<evidence type="ECO:0000313" key="9">
    <source>
        <dbReference type="Proteomes" id="UP000824037"/>
    </source>
</evidence>
<evidence type="ECO:0000313" key="8">
    <source>
        <dbReference type="EMBL" id="HIZ37472.1"/>
    </source>
</evidence>
<organism evidence="8 9">
    <name type="scientific">Candidatus Ruania gallistercoris</name>
    <dbReference type="NCBI Taxonomy" id="2838746"/>
    <lineage>
        <taxon>Bacteria</taxon>
        <taxon>Bacillati</taxon>
        <taxon>Actinomycetota</taxon>
        <taxon>Actinomycetes</taxon>
        <taxon>Micrococcales</taxon>
        <taxon>Ruaniaceae</taxon>
        <taxon>Ruania</taxon>
    </lineage>
</organism>
<dbReference type="PANTHER" id="PTHR38480:SF1">
    <property type="entry name" value="SLR0254 PROTEIN"/>
    <property type="match status" value="1"/>
</dbReference>
<evidence type="ECO:0000256" key="1">
    <source>
        <dbReference type="ARBA" id="ARBA00004141"/>
    </source>
</evidence>
<protein>
    <submittedName>
        <fullName evidence="8">RDD family protein</fullName>
    </submittedName>
</protein>
<dbReference type="Proteomes" id="UP000824037">
    <property type="component" value="Unassembled WGS sequence"/>
</dbReference>
<feature type="transmembrane region" description="Helical" evidence="6">
    <location>
        <begin position="35"/>
        <end position="56"/>
    </location>
</feature>
<dbReference type="EMBL" id="DXBY01000292">
    <property type="protein sequence ID" value="HIZ37472.1"/>
    <property type="molecule type" value="Genomic_DNA"/>
</dbReference>
<dbReference type="Pfam" id="PF06271">
    <property type="entry name" value="RDD"/>
    <property type="match status" value="1"/>
</dbReference>
<sequence>MLLSRVGSGVIDIATYGLTGVILILLGIRLITNEAQLSVLTVVAMASAMLILPTTVETLTRGVSPGKFITGIKVVRDDGGPVRFRQAFVRALVGTVEIWVTFGAAAVITSLVNARGKRLGDLLAGTYAARIRGSELPLQPLLMPPDLARWAESADIRRLPDALAVQARVFLSRTGTLQPQSRVRAAYALAAAVEPYVAPPPPWGANPERFLAAVLVARRDREYASSLRRQEQEAEQAERMRELPFGVTDYS</sequence>
<dbReference type="PANTHER" id="PTHR38480">
    <property type="entry name" value="SLR0254 PROTEIN"/>
    <property type="match status" value="1"/>
</dbReference>
<reference evidence="8" key="1">
    <citation type="journal article" date="2021" name="PeerJ">
        <title>Extensive microbial diversity within the chicken gut microbiome revealed by metagenomics and culture.</title>
        <authorList>
            <person name="Gilroy R."/>
            <person name="Ravi A."/>
            <person name="Getino M."/>
            <person name="Pursley I."/>
            <person name="Horton D.L."/>
            <person name="Alikhan N.F."/>
            <person name="Baker D."/>
            <person name="Gharbi K."/>
            <person name="Hall N."/>
            <person name="Watson M."/>
            <person name="Adriaenssens E.M."/>
            <person name="Foster-Nyarko E."/>
            <person name="Jarju S."/>
            <person name="Secka A."/>
            <person name="Antonio M."/>
            <person name="Oren A."/>
            <person name="Chaudhuri R.R."/>
            <person name="La Ragione R."/>
            <person name="Hildebrand F."/>
            <person name="Pallen M.J."/>
        </authorList>
    </citation>
    <scope>NUCLEOTIDE SEQUENCE</scope>
    <source>
        <strain evidence="8">ChiGjej4B4-7305</strain>
    </source>
</reference>
<keyword evidence="4 6" id="KW-0472">Membrane</keyword>
<feature type="compositionally biased region" description="Basic and acidic residues" evidence="5">
    <location>
        <begin position="227"/>
        <end position="242"/>
    </location>
</feature>
<accession>A0A9D2EHQ0</accession>
<keyword evidence="2 6" id="KW-0812">Transmembrane</keyword>
<feature type="domain" description="RDD" evidence="7">
    <location>
        <begin position="3"/>
        <end position="125"/>
    </location>
</feature>
<evidence type="ECO:0000256" key="4">
    <source>
        <dbReference type="ARBA" id="ARBA00023136"/>
    </source>
</evidence>
<gene>
    <name evidence="8" type="ORF">H9815_16975</name>
</gene>
<evidence type="ECO:0000259" key="7">
    <source>
        <dbReference type="Pfam" id="PF06271"/>
    </source>
</evidence>
<feature type="transmembrane region" description="Helical" evidence="6">
    <location>
        <begin position="87"/>
        <end position="112"/>
    </location>
</feature>
<comment type="subcellular location">
    <subcellularLocation>
        <location evidence="1">Membrane</location>
        <topology evidence="1">Multi-pass membrane protein</topology>
    </subcellularLocation>
</comment>
<evidence type="ECO:0000256" key="5">
    <source>
        <dbReference type="SAM" id="MobiDB-lite"/>
    </source>
</evidence>
<dbReference type="GO" id="GO:0016020">
    <property type="term" value="C:membrane"/>
    <property type="evidence" value="ECO:0007669"/>
    <property type="project" value="UniProtKB-SubCell"/>
</dbReference>
<feature type="transmembrane region" description="Helical" evidence="6">
    <location>
        <begin position="6"/>
        <end position="28"/>
    </location>
</feature>
<comment type="caution">
    <text evidence="8">The sequence shown here is derived from an EMBL/GenBank/DDBJ whole genome shotgun (WGS) entry which is preliminary data.</text>
</comment>
<reference evidence="8" key="2">
    <citation type="submission" date="2021-04" db="EMBL/GenBank/DDBJ databases">
        <authorList>
            <person name="Gilroy R."/>
        </authorList>
    </citation>
    <scope>NUCLEOTIDE SEQUENCE</scope>
    <source>
        <strain evidence="8">ChiGjej4B4-7305</strain>
    </source>
</reference>
<evidence type="ECO:0000256" key="6">
    <source>
        <dbReference type="SAM" id="Phobius"/>
    </source>
</evidence>
<keyword evidence="3 6" id="KW-1133">Transmembrane helix</keyword>
<evidence type="ECO:0000256" key="2">
    <source>
        <dbReference type="ARBA" id="ARBA00022692"/>
    </source>
</evidence>
<dbReference type="AlphaFoldDB" id="A0A9D2EHQ0"/>